<accession>A0AB34KM89</accession>
<proteinExistence type="predicted"/>
<keyword evidence="2" id="KW-1185">Reference proteome</keyword>
<dbReference type="Proteomes" id="UP000803884">
    <property type="component" value="Unassembled WGS sequence"/>
</dbReference>
<name>A0AB34KM89_9PEZI</name>
<dbReference type="AlphaFoldDB" id="A0AB34KM89"/>
<dbReference type="EMBL" id="JAAQHG020000015">
    <property type="protein sequence ID" value="KAL1586238.1"/>
    <property type="molecule type" value="Genomic_DNA"/>
</dbReference>
<sequence length="138" mass="15256">MASGKRTSLPRTGEHEFPALFTIDGSARHEILLINPGLSLADLTTQIESLLSSSPNAQEFMGKYRGKDVREAVREVTVKWAAEGRDSRVWVRETLLTEENVEAVLRMMAVGVGRDVFDVKVKVVETKGEEGKGEGKKK</sequence>
<dbReference type="GeneID" id="96006839"/>
<comment type="caution">
    <text evidence="1">The sequence shown here is derived from an EMBL/GenBank/DDBJ whole genome shotgun (WGS) entry which is preliminary data.</text>
</comment>
<reference evidence="1 2" key="1">
    <citation type="journal article" date="2020" name="Microbiol. Resour. Announc.">
        <title>Draft Genome Sequence of a Cladosporium Species Isolated from the Mesophotic Ascidian Didemnum maculosum.</title>
        <authorList>
            <person name="Gioti A."/>
            <person name="Siaperas R."/>
            <person name="Nikolaivits E."/>
            <person name="Le Goff G."/>
            <person name="Ouazzani J."/>
            <person name="Kotoulas G."/>
            <person name="Topakas E."/>
        </authorList>
    </citation>
    <scope>NUCLEOTIDE SEQUENCE [LARGE SCALE GENOMIC DNA]</scope>
    <source>
        <strain evidence="1 2">TM138-S3</strain>
    </source>
</reference>
<evidence type="ECO:0000313" key="1">
    <source>
        <dbReference type="EMBL" id="KAL1586238.1"/>
    </source>
</evidence>
<evidence type="ECO:0000313" key="2">
    <source>
        <dbReference type="Proteomes" id="UP000803884"/>
    </source>
</evidence>
<dbReference type="RefSeq" id="XP_069229343.1">
    <property type="nucleotide sequence ID" value="XM_069374001.1"/>
</dbReference>
<protein>
    <submittedName>
        <fullName evidence="1">Uncharacterized protein</fullName>
    </submittedName>
</protein>
<organism evidence="1 2">
    <name type="scientific">Cladosporium halotolerans</name>
    <dbReference type="NCBI Taxonomy" id="1052096"/>
    <lineage>
        <taxon>Eukaryota</taxon>
        <taxon>Fungi</taxon>
        <taxon>Dikarya</taxon>
        <taxon>Ascomycota</taxon>
        <taxon>Pezizomycotina</taxon>
        <taxon>Dothideomycetes</taxon>
        <taxon>Dothideomycetidae</taxon>
        <taxon>Cladosporiales</taxon>
        <taxon>Cladosporiaceae</taxon>
        <taxon>Cladosporium</taxon>
    </lineage>
</organism>
<gene>
    <name evidence="1" type="ORF">WHR41_05396</name>
</gene>